<gene>
    <name evidence="1" type="ORF">ENT99_05170</name>
    <name evidence="2" type="ORF">ENU64_07240</name>
</gene>
<reference evidence="2" key="1">
    <citation type="journal article" date="2020" name="mSystems">
        <title>Genome- and Community-Level Interaction Insights into Carbon Utilization and Element Cycling Functions of Hydrothermarchaeota in Hydrothermal Sediment.</title>
        <authorList>
            <person name="Zhou Z."/>
            <person name="Liu Y."/>
            <person name="Xu W."/>
            <person name="Pan J."/>
            <person name="Luo Z.H."/>
            <person name="Li M."/>
        </authorList>
    </citation>
    <scope>NUCLEOTIDE SEQUENCE [LARGE SCALE GENOMIC DNA]</scope>
    <source>
        <strain evidence="1">SpSt-629</strain>
        <strain evidence="2">SpSt-688</strain>
    </source>
</reference>
<evidence type="ECO:0000313" key="1">
    <source>
        <dbReference type="EMBL" id="HFQ79078.1"/>
    </source>
</evidence>
<comment type="caution">
    <text evidence="2">The sequence shown here is derived from an EMBL/GenBank/DDBJ whole genome shotgun (WGS) entry which is preliminary data.</text>
</comment>
<organism evidence="2">
    <name type="scientific">Ignisphaera aggregans</name>
    <dbReference type="NCBI Taxonomy" id="334771"/>
    <lineage>
        <taxon>Archaea</taxon>
        <taxon>Thermoproteota</taxon>
        <taxon>Thermoprotei</taxon>
        <taxon>Desulfurococcales</taxon>
        <taxon>Desulfurococcaceae</taxon>
        <taxon>Ignisphaera</taxon>
    </lineage>
</organism>
<accession>A0A7J3N0A4</accession>
<evidence type="ECO:0000313" key="2">
    <source>
        <dbReference type="EMBL" id="HGT99201.1"/>
    </source>
</evidence>
<dbReference type="EMBL" id="DTDH01000202">
    <property type="protein sequence ID" value="HGT99201.1"/>
    <property type="molecule type" value="Genomic_DNA"/>
</dbReference>
<sequence length="103" mass="11941">MFLSTCIEIPKCIELDSRLKPNDKNKLYVEISNTCEYDLVLSLYVGTRDNKSLYSFSIELNAKEKKHIEIPLEDYLNIIVISGEWSLKGTALKIPLEEIIIYR</sequence>
<proteinExistence type="predicted"/>
<dbReference type="AlphaFoldDB" id="A0A7J3N0A4"/>
<name>A0A7J3N0A4_9CREN</name>
<dbReference type="EMBL" id="DTAU01000103">
    <property type="protein sequence ID" value="HFQ79078.1"/>
    <property type="molecule type" value="Genomic_DNA"/>
</dbReference>
<protein>
    <submittedName>
        <fullName evidence="2">Uncharacterized protein</fullName>
    </submittedName>
</protein>